<feature type="modified residue" description="4-aspartylphosphate" evidence="6">
    <location>
        <position position="815"/>
    </location>
</feature>
<dbReference type="InterPro" id="IPR003594">
    <property type="entry name" value="HATPase_dom"/>
</dbReference>
<reference evidence="11" key="1">
    <citation type="submission" date="2014-11" db="EMBL/GenBank/DDBJ databases">
        <authorList>
            <person name="Otto D Thomas"/>
            <person name="Naeem Raeece"/>
        </authorList>
    </citation>
    <scope>NUCLEOTIDE SEQUENCE</scope>
</reference>
<name>A0A0G4FE36_9ALVE</name>
<evidence type="ECO:0000259" key="9">
    <source>
        <dbReference type="PROSITE" id="PS50109"/>
    </source>
</evidence>
<dbReference type="Gene3D" id="3.30.565.10">
    <property type="entry name" value="Histidine kinase-like ATPase, C-terminal domain"/>
    <property type="match status" value="1"/>
</dbReference>
<keyword evidence="8" id="KW-1133">Transmembrane helix</keyword>
<dbReference type="Gene3D" id="3.40.50.2300">
    <property type="match status" value="2"/>
</dbReference>
<dbReference type="PROSITE" id="PS50109">
    <property type="entry name" value="HIS_KIN"/>
    <property type="match status" value="1"/>
</dbReference>
<dbReference type="PRINTS" id="PR00344">
    <property type="entry name" value="BCTRLSENSOR"/>
</dbReference>
<dbReference type="SMART" id="SM00448">
    <property type="entry name" value="REC"/>
    <property type="match status" value="2"/>
</dbReference>
<keyword evidence="3 6" id="KW-0597">Phosphoprotein</keyword>
<evidence type="ECO:0000256" key="2">
    <source>
        <dbReference type="ARBA" id="ARBA00012438"/>
    </source>
</evidence>
<feature type="transmembrane region" description="Helical" evidence="8">
    <location>
        <begin position="53"/>
        <end position="71"/>
    </location>
</feature>
<gene>
    <name evidence="11" type="ORF">Cvel_3220</name>
</gene>
<dbReference type="EMBL" id="CDMZ01000297">
    <property type="protein sequence ID" value="CEM11225.1"/>
    <property type="molecule type" value="Genomic_DNA"/>
</dbReference>
<dbReference type="Gene3D" id="1.10.287.130">
    <property type="match status" value="1"/>
</dbReference>
<dbReference type="InterPro" id="IPR011006">
    <property type="entry name" value="CheY-like_superfamily"/>
</dbReference>
<dbReference type="InterPro" id="IPR036890">
    <property type="entry name" value="HATPase_C_sf"/>
</dbReference>
<dbReference type="InterPro" id="IPR005467">
    <property type="entry name" value="His_kinase_dom"/>
</dbReference>
<organism evidence="11">
    <name type="scientific">Chromera velia CCMP2878</name>
    <dbReference type="NCBI Taxonomy" id="1169474"/>
    <lineage>
        <taxon>Eukaryota</taxon>
        <taxon>Sar</taxon>
        <taxon>Alveolata</taxon>
        <taxon>Colpodellida</taxon>
        <taxon>Chromeraceae</taxon>
        <taxon>Chromera</taxon>
    </lineage>
</organism>
<feature type="compositionally biased region" description="Basic and acidic residues" evidence="7">
    <location>
        <begin position="734"/>
        <end position="747"/>
    </location>
</feature>
<keyword evidence="8" id="KW-0472">Membrane</keyword>
<dbReference type="PANTHER" id="PTHR43047">
    <property type="entry name" value="TWO-COMPONENT HISTIDINE PROTEIN KINASE"/>
    <property type="match status" value="1"/>
</dbReference>
<protein>
    <recommendedName>
        <fullName evidence="2">histidine kinase</fullName>
        <ecNumber evidence="2">2.7.13.3</ecNumber>
    </recommendedName>
</protein>
<dbReference type="SUPFAM" id="SSF52172">
    <property type="entry name" value="CheY-like"/>
    <property type="match status" value="2"/>
</dbReference>
<dbReference type="GO" id="GO:0000155">
    <property type="term" value="F:phosphorelay sensor kinase activity"/>
    <property type="evidence" value="ECO:0007669"/>
    <property type="project" value="InterPro"/>
</dbReference>
<keyword evidence="8" id="KW-0812">Transmembrane</keyword>
<dbReference type="PANTHER" id="PTHR43047:SF72">
    <property type="entry name" value="OSMOSENSING HISTIDINE PROTEIN KINASE SLN1"/>
    <property type="match status" value="1"/>
</dbReference>
<evidence type="ECO:0000256" key="3">
    <source>
        <dbReference type="ARBA" id="ARBA00022553"/>
    </source>
</evidence>
<dbReference type="InterPro" id="IPR004358">
    <property type="entry name" value="Sig_transdc_His_kin-like_C"/>
</dbReference>
<dbReference type="CDD" id="cd17546">
    <property type="entry name" value="REC_hyHK_CKI1_RcsC-like"/>
    <property type="match status" value="2"/>
</dbReference>
<accession>A0A0G4FE36</accession>
<comment type="catalytic activity">
    <reaction evidence="1">
        <text>ATP + protein L-histidine = ADP + protein N-phospho-L-histidine.</text>
        <dbReference type="EC" id="2.7.13.3"/>
    </reaction>
</comment>
<dbReference type="InterPro" id="IPR001789">
    <property type="entry name" value="Sig_transdc_resp-reg_receiver"/>
</dbReference>
<feature type="domain" description="Histidine kinase" evidence="9">
    <location>
        <begin position="157"/>
        <end position="450"/>
    </location>
</feature>
<evidence type="ECO:0000259" key="10">
    <source>
        <dbReference type="PROSITE" id="PS50110"/>
    </source>
</evidence>
<evidence type="ECO:0000256" key="4">
    <source>
        <dbReference type="ARBA" id="ARBA00022679"/>
    </source>
</evidence>
<dbReference type="GO" id="GO:0009927">
    <property type="term" value="F:histidine phosphotransfer kinase activity"/>
    <property type="evidence" value="ECO:0007669"/>
    <property type="project" value="TreeGrafter"/>
</dbReference>
<dbReference type="PhylomeDB" id="A0A0G4FE36"/>
<feature type="region of interest" description="Disordered" evidence="7">
    <location>
        <begin position="496"/>
        <end position="520"/>
    </location>
</feature>
<feature type="region of interest" description="Disordered" evidence="7">
    <location>
        <begin position="690"/>
        <end position="756"/>
    </location>
</feature>
<evidence type="ECO:0000256" key="5">
    <source>
        <dbReference type="ARBA" id="ARBA00022777"/>
    </source>
</evidence>
<dbReference type="AlphaFoldDB" id="A0A0G4FE36"/>
<feature type="domain" description="Response regulatory" evidence="10">
    <location>
        <begin position="764"/>
        <end position="884"/>
    </location>
</feature>
<feature type="compositionally biased region" description="Low complexity" evidence="7">
    <location>
        <begin position="501"/>
        <end position="514"/>
    </location>
</feature>
<dbReference type="SUPFAM" id="SSF55874">
    <property type="entry name" value="ATPase domain of HSP90 chaperone/DNA topoisomerase II/histidine kinase"/>
    <property type="match status" value="1"/>
</dbReference>
<proteinExistence type="predicted"/>
<dbReference type="Pfam" id="PF02518">
    <property type="entry name" value="HATPase_c"/>
    <property type="match status" value="1"/>
</dbReference>
<evidence type="ECO:0000256" key="7">
    <source>
        <dbReference type="SAM" id="MobiDB-lite"/>
    </source>
</evidence>
<feature type="compositionally biased region" description="Low complexity" evidence="7">
    <location>
        <begin position="704"/>
        <end position="726"/>
    </location>
</feature>
<feature type="transmembrane region" description="Helical" evidence="8">
    <location>
        <begin position="78"/>
        <end position="101"/>
    </location>
</feature>
<dbReference type="InterPro" id="IPR003661">
    <property type="entry name" value="HisK_dim/P_dom"/>
</dbReference>
<evidence type="ECO:0000256" key="6">
    <source>
        <dbReference type="PROSITE-ProRule" id="PRU00169"/>
    </source>
</evidence>
<dbReference type="VEuPathDB" id="CryptoDB:Cvel_3220"/>
<evidence type="ECO:0000256" key="8">
    <source>
        <dbReference type="SAM" id="Phobius"/>
    </source>
</evidence>
<feature type="modified residue" description="4-aspartylphosphate" evidence="6">
    <location>
        <position position="609"/>
    </location>
</feature>
<dbReference type="GO" id="GO:0005886">
    <property type="term" value="C:plasma membrane"/>
    <property type="evidence" value="ECO:0007669"/>
    <property type="project" value="TreeGrafter"/>
</dbReference>
<dbReference type="SMART" id="SM00387">
    <property type="entry name" value="HATPase_c"/>
    <property type="match status" value="1"/>
</dbReference>
<dbReference type="CDD" id="cd00082">
    <property type="entry name" value="HisKA"/>
    <property type="match status" value="1"/>
</dbReference>
<evidence type="ECO:0000256" key="1">
    <source>
        <dbReference type="ARBA" id="ARBA00000085"/>
    </source>
</evidence>
<dbReference type="PROSITE" id="PS50110">
    <property type="entry name" value="RESPONSE_REGULATORY"/>
    <property type="match status" value="2"/>
</dbReference>
<feature type="domain" description="Response regulatory" evidence="10">
    <location>
        <begin position="558"/>
        <end position="678"/>
    </location>
</feature>
<dbReference type="EC" id="2.7.13.3" evidence="2"/>
<keyword evidence="4" id="KW-0808">Transferase</keyword>
<evidence type="ECO:0000313" key="11">
    <source>
        <dbReference type="EMBL" id="CEM11225.1"/>
    </source>
</evidence>
<sequence>MAVSFSLVQASPLVALSSTRHFDWVLTGTLCAMAWSGQAALCFPPSTEAVPSYTLIQGAAVFFHVMLACGLQLPDRCFYTYMTCVVSGWLAMRFLFISYWIGAPSSHDYMATCAVANAAVLMSNGIRNLTDEALESFVKSDAQRQNAEEQKHSFLAYIMHEVRNPLNVTALLHCEMLSLLEGLEEGAESARKTRDLEKMLTSLEASAGALRELGITVQTQLDQMGSICNDVLHLEQLTAGRFQYNFVSGDLKEFFLAVAREASRVMQTKGVSLEFDSQMFIDPHLAGKRLVTWADFNRLRQVLANFFSNAQKFTPLPGRVVFSLHVSLLHSQPPTPTPTARRRGSVPHFEALSQAPQLQEGDGSGKGIEWVSIRFGVRDSGIGISAEELPRIFKAYHQIRTAQHQTGGGTGLGLCISRVFVEAHSQGKIGASSEGPNKGTELFFEFSSPLEPTKLSFSPQVAYGSPQPHRRRIQLPSLKEPPASPLSFSSKGILHVSSPGTASTSAESSRASPTPKRRGRVSFPALSLLDPGLPSCFQEKRTDPHHEALNGGYPFTADVLVVEDNILCQLALTVNLKRMGFSVAASDDGSAALLRFQAKGERFRLVLCDRNMPNMEGPEAIEKIRAHCSQEGEGPLPIFLGLTGQTENVDDFAKAGALTVLFKPVTKQLLEEAFAKINFSLLPDQPLVAGPRAGAGESGKESESSLSDSKPASVAVAEAAVSQGAVPQPQDAGGPREGHVSREEKDTSSSPRASAPPLNSFTADILLVEDNALCQMAVSMTLKRMGYSVATSDDGSAAVERYQSRGERFRLVLCDRNMPNMEGPEAIEKIRAHCSQEGEGPLPIFLGLTGQTERVDDFAKAGALTVLFKPVTKQLLEEGFAKVGFSPGG</sequence>
<dbReference type="Pfam" id="PF00072">
    <property type="entry name" value="Response_reg"/>
    <property type="match status" value="2"/>
</dbReference>
<keyword evidence="5" id="KW-0418">Kinase</keyword>